<organism evidence="1 2">
    <name type="scientific">Apiospora kogelbergensis</name>
    <dbReference type="NCBI Taxonomy" id="1337665"/>
    <lineage>
        <taxon>Eukaryota</taxon>
        <taxon>Fungi</taxon>
        <taxon>Dikarya</taxon>
        <taxon>Ascomycota</taxon>
        <taxon>Pezizomycotina</taxon>
        <taxon>Sordariomycetes</taxon>
        <taxon>Xylariomycetidae</taxon>
        <taxon>Amphisphaeriales</taxon>
        <taxon>Apiosporaceae</taxon>
        <taxon>Apiospora</taxon>
    </lineage>
</organism>
<reference evidence="1 2" key="1">
    <citation type="submission" date="2023-01" db="EMBL/GenBank/DDBJ databases">
        <title>Analysis of 21 Apiospora genomes using comparative genomics revels a genus with tremendous synthesis potential of carbohydrate active enzymes and secondary metabolites.</title>
        <authorList>
            <person name="Sorensen T."/>
        </authorList>
    </citation>
    <scope>NUCLEOTIDE SEQUENCE [LARGE SCALE GENOMIC DNA]</scope>
    <source>
        <strain evidence="1 2">CBS 117206</strain>
    </source>
</reference>
<proteinExistence type="predicted"/>
<evidence type="ECO:0000313" key="2">
    <source>
        <dbReference type="Proteomes" id="UP001392437"/>
    </source>
</evidence>
<protein>
    <submittedName>
        <fullName evidence="1">Uncharacterized protein</fullName>
    </submittedName>
</protein>
<accession>A0AAW0R642</accession>
<gene>
    <name evidence="1" type="ORF">PG999_001666</name>
</gene>
<dbReference type="EMBL" id="JAQQWP010000002">
    <property type="protein sequence ID" value="KAK8129286.1"/>
    <property type="molecule type" value="Genomic_DNA"/>
</dbReference>
<dbReference type="Proteomes" id="UP001392437">
    <property type="component" value="Unassembled WGS sequence"/>
</dbReference>
<keyword evidence="2" id="KW-1185">Reference proteome</keyword>
<sequence length="255" mass="30173">MSTFNTTPQSNSEELSTKSNWEGFMGSTCEEMHTTGYAEWGFVIYRCAYGDDALWDRYMKYFKDEIHNKLVEQGCEFMEKYSRWTVVEDKAGLQGASKLQVRRHFVEWRDRHCVWRPGQPWFEKYLPDHLPDKETLRLPRFNYCLHVDQDCLDTVDAHAAGKPTETPNYPAPYLVVALIDGDFVDRSRPDDFHQFPPLDGCTRKYVGWQYRPVRLIPDFYNNHHYWKMESDIEYRRPPMISPFCLGIMPLAKGEQ</sequence>
<dbReference type="AlphaFoldDB" id="A0AAW0R642"/>
<comment type="caution">
    <text evidence="1">The sequence shown here is derived from an EMBL/GenBank/DDBJ whole genome shotgun (WGS) entry which is preliminary data.</text>
</comment>
<name>A0AAW0R642_9PEZI</name>
<evidence type="ECO:0000313" key="1">
    <source>
        <dbReference type="EMBL" id="KAK8129286.1"/>
    </source>
</evidence>